<organism evidence="2 3">
    <name type="scientific">Spirodela intermedia</name>
    <name type="common">Intermediate duckweed</name>
    <dbReference type="NCBI Taxonomy" id="51605"/>
    <lineage>
        <taxon>Eukaryota</taxon>
        <taxon>Viridiplantae</taxon>
        <taxon>Streptophyta</taxon>
        <taxon>Embryophyta</taxon>
        <taxon>Tracheophyta</taxon>
        <taxon>Spermatophyta</taxon>
        <taxon>Magnoliopsida</taxon>
        <taxon>Liliopsida</taxon>
        <taxon>Araceae</taxon>
        <taxon>Lemnoideae</taxon>
        <taxon>Spirodela</taxon>
    </lineage>
</organism>
<dbReference type="Proteomes" id="UP000663760">
    <property type="component" value="Chromosome 6"/>
</dbReference>
<keyword evidence="3" id="KW-1185">Reference proteome</keyword>
<dbReference type="EMBL" id="LR746269">
    <property type="protein sequence ID" value="CAA7398509.1"/>
    <property type="molecule type" value="Genomic_DNA"/>
</dbReference>
<protein>
    <submittedName>
        <fullName evidence="2">Uncharacterized protein</fullName>
    </submittedName>
</protein>
<evidence type="ECO:0000313" key="1">
    <source>
        <dbReference type="EMBL" id="CAA2622480.1"/>
    </source>
</evidence>
<dbReference type="AlphaFoldDB" id="A0A7I8KL49"/>
<dbReference type="EMBL" id="LR743593">
    <property type="protein sequence ID" value="CAA2622480.1"/>
    <property type="molecule type" value="Genomic_DNA"/>
</dbReference>
<reference evidence="2" key="1">
    <citation type="submission" date="2020-02" db="EMBL/GenBank/DDBJ databases">
        <authorList>
            <person name="Scholz U."/>
            <person name="Mascher M."/>
            <person name="Fiebig A."/>
        </authorList>
    </citation>
    <scope>NUCLEOTIDE SEQUENCE</scope>
</reference>
<accession>A0A7I8KL49</accession>
<evidence type="ECO:0000313" key="3">
    <source>
        <dbReference type="Proteomes" id="UP000663760"/>
    </source>
</evidence>
<evidence type="ECO:0000313" key="2">
    <source>
        <dbReference type="EMBL" id="CAA7398509.1"/>
    </source>
</evidence>
<proteinExistence type="predicted"/>
<gene>
    <name evidence="1" type="ORF">SI7747_06008519</name>
    <name evidence="2" type="ORF">SI8410_06009174</name>
</gene>
<sequence>MMWAGIFSSYKGRTLVTWCRLLLTSNNLIISMNI</sequence>
<name>A0A7I8KL49_SPIIN</name>